<dbReference type="CDD" id="cd22529">
    <property type="entry name" value="KH-II_NusA_rpt2"/>
    <property type="match status" value="1"/>
</dbReference>
<dbReference type="HAMAP" id="MF_00945_B">
    <property type="entry name" value="NusA_B"/>
    <property type="match status" value="1"/>
</dbReference>
<organism evidence="11 12">
    <name type="scientific">Candidatus Woesebacteria bacterium CG22_combo_CG10-13_8_21_14_all_39_10</name>
    <dbReference type="NCBI Taxonomy" id="1975059"/>
    <lineage>
        <taxon>Bacteria</taxon>
        <taxon>Candidatus Woeseibacteriota</taxon>
    </lineage>
</organism>
<dbReference type="GO" id="GO:0005829">
    <property type="term" value="C:cytosol"/>
    <property type="evidence" value="ECO:0007669"/>
    <property type="project" value="TreeGrafter"/>
</dbReference>
<dbReference type="InterPro" id="IPR009019">
    <property type="entry name" value="KH_sf_prok-type"/>
</dbReference>
<comment type="function">
    <text evidence="7">Participates in both transcription termination and antitermination.</text>
</comment>
<dbReference type="SUPFAM" id="SSF50249">
    <property type="entry name" value="Nucleic acid-binding proteins"/>
    <property type="match status" value="1"/>
</dbReference>
<dbReference type="InterPro" id="IPR058582">
    <property type="entry name" value="KH_NusA_2nd"/>
</dbReference>
<feature type="domain" description="Transcription factor NusA N-terminal" evidence="8">
    <location>
        <begin position="78"/>
        <end position="100"/>
    </location>
</feature>
<accession>A0A2H0BIF6</accession>
<dbReference type="InterPro" id="IPR013735">
    <property type="entry name" value="TF_NusA_N"/>
</dbReference>
<evidence type="ECO:0000256" key="2">
    <source>
        <dbReference type="ARBA" id="ARBA00022490"/>
    </source>
</evidence>
<evidence type="ECO:0000256" key="3">
    <source>
        <dbReference type="ARBA" id="ARBA00022814"/>
    </source>
</evidence>
<dbReference type="InterPro" id="IPR030842">
    <property type="entry name" value="TF_NusA_bacterial"/>
</dbReference>
<keyword evidence="6 7" id="KW-0804">Transcription</keyword>
<gene>
    <name evidence="7 11" type="primary">nusA</name>
    <name evidence="11" type="ORF">COX03_03020</name>
</gene>
<dbReference type="GO" id="GO:0006353">
    <property type="term" value="P:DNA-templated transcription termination"/>
    <property type="evidence" value="ECO:0007669"/>
    <property type="project" value="UniProtKB-UniRule"/>
</dbReference>
<dbReference type="InterPro" id="IPR025249">
    <property type="entry name" value="TF_NusA_KH_1st"/>
</dbReference>
<keyword evidence="4 7" id="KW-0694">RNA-binding</keyword>
<dbReference type="Pfam" id="PF26594">
    <property type="entry name" value="KH_NusA_2nd"/>
    <property type="match status" value="1"/>
</dbReference>
<dbReference type="Gene3D" id="3.30.300.20">
    <property type="match status" value="2"/>
</dbReference>
<dbReference type="Gene3D" id="2.40.50.140">
    <property type="entry name" value="Nucleic acid-binding proteins"/>
    <property type="match status" value="1"/>
</dbReference>
<evidence type="ECO:0000256" key="5">
    <source>
        <dbReference type="ARBA" id="ARBA00023015"/>
    </source>
</evidence>
<dbReference type="GO" id="GO:0003700">
    <property type="term" value="F:DNA-binding transcription factor activity"/>
    <property type="evidence" value="ECO:0007669"/>
    <property type="project" value="InterPro"/>
</dbReference>
<dbReference type="PANTHER" id="PTHR22648:SF0">
    <property type="entry name" value="TRANSCRIPTION TERMINATION_ANTITERMINATION PROTEIN NUSA"/>
    <property type="match status" value="1"/>
</dbReference>
<feature type="domain" description="Transcription factor NusA first KH" evidence="9">
    <location>
        <begin position="175"/>
        <end position="252"/>
    </location>
</feature>
<dbReference type="NCBIfam" id="TIGR01953">
    <property type="entry name" value="NusA"/>
    <property type="match status" value="1"/>
</dbReference>
<dbReference type="SUPFAM" id="SSF54814">
    <property type="entry name" value="Prokaryotic type KH domain (KH-domain type II)"/>
    <property type="match status" value="2"/>
</dbReference>
<evidence type="ECO:0000256" key="4">
    <source>
        <dbReference type="ARBA" id="ARBA00022884"/>
    </source>
</evidence>
<reference evidence="11 12" key="1">
    <citation type="submission" date="2017-09" db="EMBL/GenBank/DDBJ databases">
        <title>Depth-based differentiation of microbial function through sediment-hosted aquifers and enrichment of novel symbionts in the deep terrestrial subsurface.</title>
        <authorList>
            <person name="Probst A.J."/>
            <person name="Ladd B."/>
            <person name="Jarett J.K."/>
            <person name="Geller-Mcgrath D.E."/>
            <person name="Sieber C.M."/>
            <person name="Emerson J.B."/>
            <person name="Anantharaman K."/>
            <person name="Thomas B.C."/>
            <person name="Malmstrom R."/>
            <person name="Stieglmeier M."/>
            <person name="Klingl A."/>
            <person name="Woyke T."/>
            <person name="Ryan C.M."/>
            <person name="Banfield J.F."/>
        </authorList>
    </citation>
    <scope>NUCLEOTIDE SEQUENCE [LARGE SCALE GENOMIC DNA]</scope>
    <source>
        <strain evidence="11">CG22_combo_CG10-13_8_21_14_all_39_10</strain>
    </source>
</reference>
<dbReference type="Proteomes" id="UP000229847">
    <property type="component" value="Unassembled WGS sequence"/>
</dbReference>
<feature type="domain" description="Transcription factor NusA N-terminal" evidence="8">
    <location>
        <begin position="7"/>
        <end position="70"/>
    </location>
</feature>
<evidence type="ECO:0000313" key="12">
    <source>
        <dbReference type="Proteomes" id="UP000229847"/>
    </source>
</evidence>
<keyword evidence="2 7" id="KW-0963">Cytoplasm</keyword>
<dbReference type="CDD" id="cd04455">
    <property type="entry name" value="S1_NusA"/>
    <property type="match status" value="1"/>
</dbReference>
<dbReference type="EMBL" id="PCSW01000091">
    <property type="protein sequence ID" value="PIP57463.1"/>
    <property type="molecule type" value="Genomic_DNA"/>
</dbReference>
<name>A0A2H0BIF6_9BACT</name>
<protein>
    <recommendedName>
        <fullName evidence="7">Transcription termination/antitermination protein NusA</fullName>
    </recommendedName>
</protein>
<dbReference type="GO" id="GO:0031564">
    <property type="term" value="P:transcription antitermination"/>
    <property type="evidence" value="ECO:0007669"/>
    <property type="project" value="UniProtKB-UniRule"/>
</dbReference>
<proteinExistence type="inferred from homology"/>
<dbReference type="FunFam" id="3.30.300.20:FF:000002">
    <property type="entry name" value="Transcription termination/antitermination protein NusA"/>
    <property type="match status" value="1"/>
</dbReference>
<dbReference type="Pfam" id="PF08529">
    <property type="entry name" value="NusA_N"/>
    <property type="match status" value="2"/>
</dbReference>
<sequence>MQTPRTEFAQALKAIANERGLDPSVIIGTIKEAIVAAYKRDARERGEDVEEQVFTVEIDPKDGGAKVFQEGRDVTPPGFGRIAAQTAKQVIHQKIREAEKGAIMDEFSGRVGTLISGMVLRFDGPDVKIDIGRTEAIMPASERIPNERLSLNQRLSFLLKEIKEGLRGKDIILSRADPLFVEKLFAREVPEIASGNVIVKLIVREAGVRTKIAVVSSQQGVDPVGSCVGQKGVRVQAVTNELGGERVDLISYSEDLEELVKASLSPADGLSVKVSKKDKLAKVKAPDDQLSLAIGKDGQNVRLAAKLTGLRIEVEGTGKNLEKSE</sequence>
<comment type="subunit">
    <text evidence="7">Monomer. Binds directly to the core enzyme of the DNA-dependent RNA polymerase and to nascent RNA.</text>
</comment>
<dbReference type="InterPro" id="IPR015946">
    <property type="entry name" value="KH_dom-like_a/b"/>
</dbReference>
<dbReference type="Pfam" id="PF13184">
    <property type="entry name" value="KH_NusA_1st"/>
    <property type="match status" value="1"/>
</dbReference>
<feature type="domain" description="NusA-like second KH" evidence="10">
    <location>
        <begin position="257"/>
        <end position="316"/>
    </location>
</feature>
<evidence type="ECO:0000259" key="10">
    <source>
        <dbReference type="Pfam" id="PF26594"/>
    </source>
</evidence>
<evidence type="ECO:0000256" key="1">
    <source>
        <dbReference type="ARBA" id="ARBA00022472"/>
    </source>
</evidence>
<evidence type="ECO:0000259" key="8">
    <source>
        <dbReference type="Pfam" id="PF08529"/>
    </source>
</evidence>
<dbReference type="InterPro" id="IPR036555">
    <property type="entry name" value="NusA_N_sf"/>
</dbReference>
<dbReference type="InterPro" id="IPR012340">
    <property type="entry name" value="NA-bd_OB-fold"/>
</dbReference>
<keyword evidence="1 7" id="KW-0806">Transcription termination</keyword>
<dbReference type="CDD" id="cd02134">
    <property type="entry name" value="KH-II_NusA_rpt1"/>
    <property type="match status" value="1"/>
</dbReference>
<evidence type="ECO:0000259" key="9">
    <source>
        <dbReference type="Pfam" id="PF13184"/>
    </source>
</evidence>
<keyword evidence="5 7" id="KW-0805">Transcription regulation</keyword>
<comment type="subcellular location">
    <subcellularLocation>
        <location evidence="7">Cytoplasm</location>
    </subcellularLocation>
</comment>
<dbReference type="PANTHER" id="PTHR22648">
    <property type="entry name" value="TRANSCRIPTION TERMINATION FACTOR NUSA"/>
    <property type="match status" value="1"/>
</dbReference>
<evidence type="ECO:0000313" key="11">
    <source>
        <dbReference type="EMBL" id="PIP57463.1"/>
    </source>
</evidence>
<comment type="caution">
    <text evidence="11">The sequence shown here is derived from an EMBL/GenBank/DDBJ whole genome shotgun (WGS) entry which is preliminary data.</text>
</comment>
<dbReference type="InterPro" id="IPR010213">
    <property type="entry name" value="TF_NusA"/>
</dbReference>
<evidence type="ECO:0000256" key="6">
    <source>
        <dbReference type="ARBA" id="ARBA00023163"/>
    </source>
</evidence>
<dbReference type="PROSITE" id="PS50084">
    <property type="entry name" value="KH_TYPE_1"/>
    <property type="match status" value="1"/>
</dbReference>
<comment type="similarity">
    <text evidence="7">Belongs to the NusA family.</text>
</comment>
<dbReference type="Gene3D" id="3.30.1480.10">
    <property type="entry name" value="NusA, N-terminal domain"/>
    <property type="match status" value="1"/>
</dbReference>
<keyword evidence="3 7" id="KW-0889">Transcription antitermination</keyword>
<dbReference type="GO" id="GO:0003723">
    <property type="term" value="F:RNA binding"/>
    <property type="evidence" value="ECO:0007669"/>
    <property type="project" value="UniProtKB-UniRule"/>
</dbReference>
<dbReference type="AlphaFoldDB" id="A0A2H0BIF6"/>
<dbReference type="SUPFAM" id="SSF69705">
    <property type="entry name" value="Transcription factor NusA, N-terminal domain"/>
    <property type="match status" value="1"/>
</dbReference>
<evidence type="ECO:0000256" key="7">
    <source>
        <dbReference type="HAMAP-Rule" id="MF_00945"/>
    </source>
</evidence>